<feature type="compositionally biased region" description="Pro residues" evidence="1">
    <location>
        <begin position="99"/>
        <end position="108"/>
    </location>
</feature>
<keyword evidence="4" id="KW-1185">Reference proteome</keyword>
<gene>
    <name evidence="3" type="ORF">CYMTET_8322</name>
</gene>
<accession>A0AAE0GTU8</accession>
<evidence type="ECO:0000256" key="2">
    <source>
        <dbReference type="SAM" id="SignalP"/>
    </source>
</evidence>
<name>A0AAE0GTU8_9CHLO</name>
<evidence type="ECO:0000313" key="4">
    <source>
        <dbReference type="Proteomes" id="UP001190700"/>
    </source>
</evidence>
<feature type="region of interest" description="Disordered" evidence="1">
    <location>
        <begin position="40"/>
        <end position="60"/>
    </location>
</feature>
<dbReference type="AlphaFoldDB" id="A0AAE0GTU8"/>
<evidence type="ECO:0000313" key="3">
    <source>
        <dbReference type="EMBL" id="KAK3284006.1"/>
    </source>
</evidence>
<sequence length="198" mass="20900">MAFGLLTSHCLHAFSGAWALDSPVRQASVVPRGAGCPLPVRGRRQCPHRTTGDRKGTMPRSTTLASGLGIPDHRTYPQVVVPFLGPWGTFLGPEWDGAPPSPPCSPPPSEHEPEEVVQPALNGNQHSARAGLYVGGGYGIDLAAPLHPAGAGNIADIFTQPLPPRDAFYTNPSYYGLEIHSEVSDADPGYGSAMDEVD</sequence>
<feature type="region of interest" description="Disordered" evidence="1">
    <location>
        <begin position="95"/>
        <end position="117"/>
    </location>
</feature>
<dbReference type="EMBL" id="LGRX02002541">
    <property type="protein sequence ID" value="KAK3284006.1"/>
    <property type="molecule type" value="Genomic_DNA"/>
</dbReference>
<comment type="caution">
    <text evidence="3">The sequence shown here is derived from an EMBL/GenBank/DDBJ whole genome shotgun (WGS) entry which is preliminary data.</text>
</comment>
<feature type="signal peptide" evidence="2">
    <location>
        <begin position="1"/>
        <end position="19"/>
    </location>
</feature>
<feature type="chain" id="PRO_5042166184" evidence="2">
    <location>
        <begin position="20"/>
        <end position="198"/>
    </location>
</feature>
<protein>
    <submittedName>
        <fullName evidence="3">Uncharacterized protein</fullName>
    </submittedName>
</protein>
<proteinExistence type="predicted"/>
<keyword evidence="2" id="KW-0732">Signal</keyword>
<reference evidence="3 4" key="1">
    <citation type="journal article" date="2015" name="Genome Biol. Evol.">
        <title>Comparative Genomics of a Bacterivorous Green Alga Reveals Evolutionary Causalities and Consequences of Phago-Mixotrophic Mode of Nutrition.</title>
        <authorList>
            <person name="Burns J.A."/>
            <person name="Paasch A."/>
            <person name="Narechania A."/>
            <person name="Kim E."/>
        </authorList>
    </citation>
    <scope>NUCLEOTIDE SEQUENCE [LARGE SCALE GENOMIC DNA]</scope>
    <source>
        <strain evidence="3 4">PLY_AMNH</strain>
    </source>
</reference>
<evidence type="ECO:0000256" key="1">
    <source>
        <dbReference type="SAM" id="MobiDB-lite"/>
    </source>
</evidence>
<organism evidence="3 4">
    <name type="scientific">Cymbomonas tetramitiformis</name>
    <dbReference type="NCBI Taxonomy" id="36881"/>
    <lineage>
        <taxon>Eukaryota</taxon>
        <taxon>Viridiplantae</taxon>
        <taxon>Chlorophyta</taxon>
        <taxon>Pyramimonadophyceae</taxon>
        <taxon>Pyramimonadales</taxon>
        <taxon>Pyramimonadaceae</taxon>
        <taxon>Cymbomonas</taxon>
    </lineage>
</organism>
<dbReference type="Proteomes" id="UP001190700">
    <property type="component" value="Unassembled WGS sequence"/>
</dbReference>